<reference evidence="4" key="1">
    <citation type="submission" date="2016-10" db="EMBL/GenBank/DDBJ databases">
        <authorList>
            <person name="Varghese N."/>
            <person name="Submissions S."/>
        </authorList>
    </citation>
    <scope>NUCLEOTIDE SEQUENCE [LARGE SCALE GENOMIC DNA]</scope>
    <source>
        <strain evidence="4">DSM 24740</strain>
    </source>
</reference>
<dbReference type="Gene3D" id="2.40.50.100">
    <property type="match status" value="1"/>
</dbReference>
<dbReference type="Proteomes" id="UP000199021">
    <property type="component" value="Unassembled WGS sequence"/>
</dbReference>
<dbReference type="PANTHER" id="PTHR30386:SF27">
    <property type="entry name" value="MEMBRANE FUSION PROTEIN (MFP) FAMILY PROTEIN"/>
    <property type="match status" value="1"/>
</dbReference>
<dbReference type="InterPro" id="IPR050739">
    <property type="entry name" value="MFP"/>
</dbReference>
<dbReference type="SUPFAM" id="SSF51230">
    <property type="entry name" value="Single hybrid motif"/>
    <property type="match status" value="1"/>
</dbReference>
<dbReference type="STRING" id="478744.SAMN05444359_101143"/>
<evidence type="ECO:0000313" key="3">
    <source>
        <dbReference type="EMBL" id="SEP58527.1"/>
    </source>
</evidence>
<dbReference type="InParanoid" id="A0A1H8Z2N5"/>
<evidence type="ECO:0000256" key="2">
    <source>
        <dbReference type="SAM" id="Phobius"/>
    </source>
</evidence>
<accession>A0A1H8Z2N5</accession>
<dbReference type="RefSeq" id="WP_245748371.1">
    <property type="nucleotide sequence ID" value="NZ_FOFB01000001.1"/>
</dbReference>
<keyword evidence="4" id="KW-1185">Reference proteome</keyword>
<dbReference type="PANTHER" id="PTHR30386">
    <property type="entry name" value="MEMBRANE FUSION SUBUNIT OF EMRAB-TOLC MULTIDRUG EFFLUX PUMP"/>
    <property type="match status" value="1"/>
</dbReference>
<keyword evidence="2" id="KW-1133">Transmembrane helix</keyword>
<evidence type="ECO:0000256" key="1">
    <source>
        <dbReference type="SAM" id="Coils"/>
    </source>
</evidence>
<feature type="transmembrane region" description="Helical" evidence="2">
    <location>
        <begin position="36"/>
        <end position="53"/>
    </location>
</feature>
<gene>
    <name evidence="3" type="ORF">SAMN05444359_101143</name>
</gene>
<evidence type="ECO:0000313" key="4">
    <source>
        <dbReference type="Proteomes" id="UP000199021"/>
    </source>
</evidence>
<name>A0A1H8Z2N5_9BACT</name>
<feature type="coiled-coil region" evidence="1">
    <location>
        <begin position="203"/>
        <end position="240"/>
    </location>
</feature>
<keyword evidence="1" id="KW-0175">Coiled coil</keyword>
<keyword evidence="2" id="KW-0812">Transmembrane</keyword>
<dbReference type="EMBL" id="FOFB01000001">
    <property type="protein sequence ID" value="SEP58527.1"/>
    <property type="molecule type" value="Genomic_DNA"/>
</dbReference>
<sequence>MLNLSPERVLNDVSGMDLSALTRVSLPIGQRMFRRWMLALAIIGFIILFLPWTQNFRAKGTVTALDPASRPQTIHATIPGRIEQWFVFEGDTVAVGDTIARMSEIKPEYMDPDIVARTATTRESKASSADGYLAKASALAQQISSLRQERDLKERTTRNKLEQSRLYVTTYEADLAQQRTQVAIADYQLLRADSLYQKGLKPLTDLEAKRLKAQEAAAKLTAIQNKLDQAKTDVEQSQIAIEAVGPTYANKIAKAESDRQSALTAYYGSIGEVAKLETQETNYRIRQGFQYILAPQAGVVARILTPGIGETIKEGEAIISLLPANFVSAVEIFVDPFNLPLVRQGQEVRFLFDGWPAVNFSGWPGLSYGTFVGRIVAIDNIIDSKGRYRVLVRPSDDGRDWPAVLRPGSGAEGIVLLGNVPVWYELWRQLNAFPPDYYQDDRYVKEAEKGLKMKAPVKNVIK</sequence>
<dbReference type="AlphaFoldDB" id="A0A1H8Z2N5"/>
<proteinExistence type="predicted"/>
<dbReference type="InterPro" id="IPR011053">
    <property type="entry name" value="Single_hybrid_motif"/>
</dbReference>
<protein>
    <submittedName>
        <fullName evidence="3">Multidrug resistance efflux pump</fullName>
    </submittedName>
</protein>
<organism evidence="3 4">
    <name type="scientific">Neolewinella agarilytica</name>
    <dbReference type="NCBI Taxonomy" id="478744"/>
    <lineage>
        <taxon>Bacteria</taxon>
        <taxon>Pseudomonadati</taxon>
        <taxon>Bacteroidota</taxon>
        <taxon>Saprospiria</taxon>
        <taxon>Saprospirales</taxon>
        <taxon>Lewinellaceae</taxon>
        <taxon>Neolewinella</taxon>
    </lineage>
</organism>
<keyword evidence="2" id="KW-0472">Membrane</keyword>